<dbReference type="Gene3D" id="3.10.450.50">
    <property type="match status" value="1"/>
</dbReference>
<sequence>MATQESARVRTANEFLHVFTTLDTTPLQTILAPNYHHTFGPNSLTGFGPYDKPGFIKHVSGLFQFLTTFPVIPVETIDSESSNAVWVWTKTDAQFKEEVRNGEKVEDWVYKGENMFMFWFDGEGRISRCVELVDSKKTVDELLPLMGRARANLLRGEGGE</sequence>
<evidence type="ECO:0000313" key="1">
    <source>
        <dbReference type="EMBL" id="KAF2639228.1"/>
    </source>
</evidence>
<dbReference type="Proteomes" id="UP000799753">
    <property type="component" value="Unassembled WGS sequence"/>
</dbReference>
<organism evidence="1 2">
    <name type="scientific">Massarina eburnea CBS 473.64</name>
    <dbReference type="NCBI Taxonomy" id="1395130"/>
    <lineage>
        <taxon>Eukaryota</taxon>
        <taxon>Fungi</taxon>
        <taxon>Dikarya</taxon>
        <taxon>Ascomycota</taxon>
        <taxon>Pezizomycotina</taxon>
        <taxon>Dothideomycetes</taxon>
        <taxon>Pleosporomycetidae</taxon>
        <taxon>Pleosporales</taxon>
        <taxon>Massarineae</taxon>
        <taxon>Massarinaceae</taxon>
        <taxon>Massarina</taxon>
    </lineage>
</organism>
<name>A0A6A6RYD5_9PLEO</name>
<accession>A0A6A6RYD5</accession>
<evidence type="ECO:0008006" key="3">
    <source>
        <dbReference type="Google" id="ProtNLM"/>
    </source>
</evidence>
<dbReference type="AlphaFoldDB" id="A0A6A6RYD5"/>
<reference evidence="1" key="1">
    <citation type="journal article" date="2020" name="Stud. Mycol.">
        <title>101 Dothideomycetes genomes: a test case for predicting lifestyles and emergence of pathogens.</title>
        <authorList>
            <person name="Haridas S."/>
            <person name="Albert R."/>
            <person name="Binder M."/>
            <person name="Bloem J."/>
            <person name="Labutti K."/>
            <person name="Salamov A."/>
            <person name="Andreopoulos B."/>
            <person name="Baker S."/>
            <person name="Barry K."/>
            <person name="Bills G."/>
            <person name="Bluhm B."/>
            <person name="Cannon C."/>
            <person name="Castanera R."/>
            <person name="Culley D."/>
            <person name="Daum C."/>
            <person name="Ezra D."/>
            <person name="Gonzalez J."/>
            <person name="Henrissat B."/>
            <person name="Kuo A."/>
            <person name="Liang C."/>
            <person name="Lipzen A."/>
            <person name="Lutzoni F."/>
            <person name="Magnuson J."/>
            <person name="Mondo S."/>
            <person name="Nolan M."/>
            <person name="Ohm R."/>
            <person name="Pangilinan J."/>
            <person name="Park H.-J."/>
            <person name="Ramirez L."/>
            <person name="Alfaro M."/>
            <person name="Sun H."/>
            <person name="Tritt A."/>
            <person name="Yoshinaga Y."/>
            <person name="Zwiers L.-H."/>
            <person name="Turgeon B."/>
            <person name="Goodwin S."/>
            <person name="Spatafora J."/>
            <person name="Crous P."/>
            <person name="Grigoriev I."/>
        </authorList>
    </citation>
    <scope>NUCLEOTIDE SEQUENCE</scope>
    <source>
        <strain evidence="1">CBS 473.64</strain>
    </source>
</reference>
<gene>
    <name evidence="1" type="ORF">P280DRAFT_481387</name>
</gene>
<proteinExistence type="predicted"/>
<protein>
    <recommendedName>
        <fullName evidence="3">SnoaL-like domain-containing protein</fullName>
    </recommendedName>
</protein>
<dbReference type="EMBL" id="MU006787">
    <property type="protein sequence ID" value="KAF2639228.1"/>
    <property type="molecule type" value="Genomic_DNA"/>
</dbReference>
<evidence type="ECO:0000313" key="2">
    <source>
        <dbReference type="Proteomes" id="UP000799753"/>
    </source>
</evidence>
<keyword evidence="2" id="KW-1185">Reference proteome</keyword>
<dbReference type="OrthoDB" id="3758478at2759"/>